<feature type="transmembrane region" description="Helical" evidence="7">
    <location>
        <begin position="213"/>
        <end position="231"/>
    </location>
</feature>
<feature type="transmembrane region" description="Helical" evidence="7">
    <location>
        <begin position="169"/>
        <end position="193"/>
    </location>
</feature>
<feature type="transmembrane region" description="Helical" evidence="7">
    <location>
        <begin position="470"/>
        <end position="496"/>
    </location>
</feature>
<feature type="transmembrane region" description="Helical" evidence="7">
    <location>
        <begin position="282"/>
        <end position="303"/>
    </location>
</feature>
<protein>
    <submittedName>
        <fullName evidence="9">NADH-quinone oxidoreductase subunit M</fullName>
        <ecNumber evidence="9">1.6.5.-</ecNumber>
    </submittedName>
</protein>
<keyword evidence="9" id="KW-0560">Oxidoreductase</keyword>
<dbReference type="Pfam" id="PF00361">
    <property type="entry name" value="Proton_antipo_M"/>
    <property type="match status" value="1"/>
</dbReference>
<dbReference type="GO" id="GO:0015990">
    <property type="term" value="P:electron transport coupled proton transport"/>
    <property type="evidence" value="ECO:0007669"/>
    <property type="project" value="TreeGrafter"/>
</dbReference>
<dbReference type="RefSeq" id="WP_231443964.1">
    <property type="nucleotide sequence ID" value="NZ_JAJOMB010000010.1"/>
</dbReference>
<keyword evidence="4 7" id="KW-1133">Transmembrane helix</keyword>
<evidence type="ECO:0000259" key="8">
    <source>
        <dbReference type="Pfam" id="PF00361"/>
    </source>
</evidence>
<evidence type="ECO:0000256" key="1">
    <source>
        <dbReference type="ARBA" id="ARBA00004127"/>
    </source>
</evidence>
<dbReference type="PANTHER" id="PTHR43507:SF1">
    <property type="entry name" value="NADH-UBIQUINONE OXIDOREDUCTASE CHAIN 4"/>
    <property type="match status" value="1"/>
</dbReference>
<keyword evidence="5 7" id="KW-0472">Membrane</keyword>
<feature type="transmembrane region" description="Helical" evidence="7">
    <location>
        <begin position="88"/>
        <end position="108"/>
    </location>
</feature>
<feature type="transmembrane region" description="Helical" evidence="7">
    <location>
        <begin position="243"/>
        <end position="262"/>
    </location>
</feature>
<comment type="subcellular location">
    <subcellularLocation>
        <location evidence="1">Endomembrane system</location>
        <topology evidence="1">Multi-pass membrane protein</topology>
    </subcellularLocation>
    <subcellularLocation>
        <location evidence="6">Membrane</location>
        <topology evidence="6">Multi-pass membrane protein</topology>
    </subcellularLocation>
</comment>
<evidence type="ECO:0000313" key="10">
    <source>
        <dbReference type="Proteomes" id="UP001138997"/>
    </source>
</evidence>
<feature type="transmembrane region" description="Helical" evidence="7">
    <location>
        <begin position="381"/>
        <end position="403"/>
    </location>
</feature>
<evidence type="ECO:0000256" key="4">
    <source>
        <dbReference type="ARBA" id="ARBA00022989"/>
    </source>
</evidence>
<feature type="transmembrane region" description="Helical" evidence="7">
    <location>
        <begin position="6"/>
        <end position="27"/>
    </location>
</feature>
<dbReference type="PANTHER" id="PTHR43507">
    <property type="entry name" value="NADH-UBIQUINONE OXIDOREDUCTASE CHAIN 4"/>
    <property type="match status" value="1"/>
</dbReference>
<evidence type="ECO:0000256" key="7">
    <source>
        <dbReference type="SAM" id="Phobius"/>
    </source>
</evidence>
<feature type="transmembrane region" description="Helical" evidence="7">
    <location>
        <begin position="310"/>
        <end position="330"/>
    </location>
</feature>
<dbReference type="EMBL" id="JAJOMB010000010">
    <property type="protein sequence ID" value="MCD5313097.1"/>
    <property type="molecule type" value="Genomic_DNA"/>
</dbReference>
<dbReference type="GO" id="GO:0016020">
    <property type="term" value="C:membrane"/>
    <property type="evidence" value="ECO:0007669"/>
    <property type="project" value="UniProtKB-SubCell"/>
</dbReference>
<proteinExistence type="inferred from homology"/>
<comment type="caution">
    <text evidence="9">The sequence shown here is derived from an EMBL/GenBank/DDBJ whole genome shotgun (WGS) entry which is preliminary data.</text>
</comment>
<dbReference type="GO" id="GO:0012505">
    <property type="term" value="C:endomembrane system"/>
    <property type="evidence" value="ECO:0007669"/>
    <property type="project" value="UniProtKB-SubCell"/>
</dbReference>
<evidence type="ECO:0000256" key="6">
    <source>
        <dbReference type="RuleBase" id="RU000320"/>
    </source>
</evidence>
<evidence type="ECO:0000256" key="3">
    <source>
        <dbReference type="ARBA" id="ARBA00022692"/>
    </source>
</evidence>
<dbReference type="GO" id="GO:0008137">
    <property type="term" value="F:NADH dehydrogenase (ubiquinone) activity"/>
    <property type="evidence" value="ECO:0007669"/>
    <property type="project" value="InterPro"/>
</dbReference>
<feature type="domain" description="NADH:quinone oxidoreductase/Mrp antiporter transmembrane" evidence="8">
    <location>
        <begin position="133"/>
        <end position="417"/>
    </location>
</feature>
<dbReference type="AlphaFoldDB" id="A0A9X1NDB5"/>
<feature type="transmembrane region" description="Helical" evidence="7">
    <location>
        <begin position="336"/>
        <end position="358"/>
    </location>
</feature>
<sequence>MTGTGYTWLLPVLVLLPLAGALVLLAVPLLSDRLAAWIGTAIGGVTLLLSLLAAFVTWDRGFGRMQLQARTDWISALGLEASLGLDGVSTPLVLLTALLAVLTCLHLTRAEPDRLLVVCVLTVTGGAIATFTALDLLLFFVAFETVLIPMWFVIGVWGDGRQEGQPANAAARFVLYTAAGSAVMLLGIILVITRTGTSDITELIQRGGAGLSATTQTVAAVLIVIGLAVKTPMWPLHTWLPPAHTIAPTTGSVLLAGVLLKLGTYGLVRVAVPILPAGMANVAPWLGGFAVTGIVWAGLACLVERDLKRLVALSSVAHMGFVLLGVASMTPTGLQGALFANIAHGVVSALLFFVVGALKDRQHSSDLQQLGPGLRDRMPRLGWLLTFGAVAGLGLPGLAVFWGELLAVAGAWQSSGLGMLNRPFAVIAAAGTVIAAAYWLRVLRVLWQGRPEPGQGPDATRHETVTMMPLVLATVGLGLVPGPLLGATAGVVRLLLPGGGAVP</sequence>
<evidence type="ECO:0000256" key="2">
    <source>
        <dbReference type="ARBA" id="ARBA00009025"/>
    </source>
</evidence>
<dbReference type="InterPro" id="IPR010227">
    <property type="entry name" value="NADH_Q_OxRdtase_chainM/4"/>
</dbReference>
<organism evidence="9 10">
    <name type="scientific">Kineosporia babensis</name>
    <dbReference type="NCBI Taxonomy" id="499548"/>
    <lineage>
        <taxon>Bacteria</taxon>
        <taxon>Bacillati</taxon>
        <taxon>Actinomycetota</taxon>
        <taxon>Actinomycetes</taxon>
        <taxon>Kineosporiales</taxon>
        <taxon>Kineosporiaceae</taxon>
        <taxon>Kineosporia</taxon>
    </lineage>
</organism>
<keyword evidence="10" id="KW-1185">Reference proteome</keyword>
<keyword evidence="3 6" id="KW-0812">Transmembrane</keyword>
<name>A0A9X1NDB5_9ACTN</name>
<dbReference type="GO" id="GO:0003954">
    <property type="term" value="F:NADH dehydrogenase activity"/>
    <property type="evidence" value="ECO:0007669"/>
    <property type="project" value="TreeGrafter"/>
</dbReference>
<dbReference type="InterPro" id="IPR001750">
    <property type="entry name" value="ND/Mrp_TM"/>
</dbReference>
<dbReference type="GO" id="GO:0048039">
    <property type="term" value="F:ubiquinone binding"/>
    <property type="evidence" value="ECO:0007669"/>
    <property type="project" value="TreeGrafter"/>
</dbReference>
<feature type="transmembrane region" description="Helical" evidence="7">
    <location>
        <begin position="137"/>
        <end position="157"/>
    </location>
</feature>
<feature type="transmembrane region" description="Helical" evidence="7">
    <location>
        <begin position="115"/>
        <end position="131"/>
    </location>
</feature>
<feature type="transmembrane region" description="Helical" evidence="7">
    <location>
        <begin position="34"/>
        <end position="58"/>
    </location>
</feature>
<dbReference type="NCBIfam" id="TIGR01972">
    <property type="entry name" value="NDH_I_M"/>
    <property type="match status" value="1"/>
</dbReference>
<evidence type="ECO:0000313" key="9">
    <source>
        <dbReference type="EMBL" id="MCD5313097.1"/>
    </source>
</evidence>
<dbReference type="InterPro" id="IPR003918">
    <property type="entry name" value="NADH_UbQ_OxRdtase"/>
</dbReference>
<dbReference type="GO" id="GO:0042773">
    <property type="term" value="P:ATP synthesis coupled electron transport"/>
    <property type="evidence" value="ECO:0007669"/>
    <property type="project" value="InterPro"/>
</dbReference>
<feature type="transmembrane region" description="Helical" evidence="7">
    <location>
        <begin position="423"/>
        <end position="440"/>
    </location>
</feature>
<dbReference type="EC" id="1.6.5.-" evidence="9"/>
<reference evidence="9" key="1">
    <citation type="submission" date="2021-11" db="EMBL/GenBank/DDBJ databases">
        <title>Streptomyces corallinus and Kineosporia corallina sp. nov., two new coral-derived marine actinobacteria.</title>
        <authorList>
            <person name="Buangrab K."/>
            <person name="Sutthacheep M."/>
            <person name="Yeemin T."/>
            <person name="Harunari E."/>
            <person name="Igarashi Y."/>
            <person name="Sripreechasak P."/>
            <person name="Kanchanasin P."/>
            <person name="Tanasupawat S."/>
            <person name="Phongsopitanun W."/>
        </authorList>
    </citation>
    <scope>NUCLEOTIDE SEQUENCE</scope>
    <source>
        <strain evidence="9">JCM 31032</strain>
    </source>
</reference>
<gene>
    <name evidence="9" type="ORF">LR394_19505</name>
</gene>
<dbReference type="PRINTS" id="PR01437">
    <property type="entry name" value="NUOXDRDTASE4"/>
</dbReference>
<accession>A0A9X1NDB5</accession>
<evidence type="ECO:0000256" key="5">
    <source>
        <dbReference type="ARBA" id="ARBA00023136"/>
    </source>
</evidence>
<comment type="similarity">
    <text evidence="2">Belongs to the complex I subunit 4 family.</text>
</comment>
<dbReference type="Proteomes" id="UP001138997">
    <property type="component" value="Unassembled WGS sequence"/>
</dbReference>